<dbReference type="Proteomes" id="UP000681425">
    <property type="component" value="Chromosome"/>
</dbReference>
<evidence type="ECO:0000313" key="3">
    <source>
        <dbReference type="Proteomes" id="UP000681425"/>
    </source>
</evidence>
<dbReference type="PROSITE" id="PS51257">
    <property type="entry name" value="PROKAR_LIPOPROTEIN"/>
    <property type="match status" value="1"/>
</dbReference>
<dbReference type="EMBL" id="CP073910">
    <property type="protein sequence ID" value="QUT04488.1"/>
    <property type="molecule type" value="Genomic_DNA"/>
</dbReference>
<dbReference type="RefSeq" id="WP_212608297.1">
    <property type="nucleotide sequence ID" value="NZ_CP073910.1"/>
</dbReference>
<gene>
    <name evidence="2" type="ORF">KFK14_15700</name>
</gene>
<feature type="chain" id="PRO_5038099848" evidence="1">
    <location>
        <begin position="27"/>
        <end position="216"/>
    </location>
</feature>
<dbReference type="Pfam" id="PF09476">
    <property type="entry name" value="Pilus_CpaD"/>
    <property type="match status" value="1"/>
</dbReference>
<dbReference type="InterPro" id="IPR019027">
    <property type="entry name" value="Pilus_biogenesis_CpaD-related"/>
</dbReference>
<sequence length="216" mass="22583">MMHKIVHLACPAALALALSACSTDMATYNRGLTSVHQPVVSHTSYVFDVNAAGGELTVAERQRLEGWLDSIGASYGDTVAIATESGYFSKGVRNGIAAIVERRSLLLQEDNTAQAGRALEGSVRLIVRRAKAEVPGCPDWSIKDESTGMTEVSSNFGCGVNSNIAAMVANPNDLVLGQGGSSDLRTATSNKAIQVYREKIPTGSGGLIEVSAKGGN</sequence>
<dbReference type="AlphaFoldDB" id="A0A975K5J8"/>
<accession>A0A975K5J8</accession>
<feature type="signal peptide" evidence="1">
    <location>
        <begin position="1"/>
        <end position="26"/>
    </location>
</feature>
<proteinExistence type="predicted"/>
<name>A0A975K5J8_9SPHN</name>
<organism evidence="2 3">
    <name type="scientific">Sphingobium phenoxybenzoativorans</name>
    <dbReference type="NCBI Taxonomy" id="1592790"/>
    <lineage>
        <taxon>Bacteria</taxon>
        <taxon>Pseudomonadati</taxon>
        <taxon>Pseudomonadota</taxon>
        <taxon>Alphaproteobacteria</taxon>
        <taxon>Sphingomonadales</taxon>
        <taxon>Sphingomonadaceae</taxon>
        <taxon>Sphingobium</taxon>
    </lineage>
</organism>
<reference evidence="2" key="1">
    <citation type="submission" date="2021-04" db="EMBL/GenBank/DDBJ databases">
        <title>Isolation of p-tert-butylphenol degrading bacteria Sphingobium phenoxybenzoativorans Tas13 from active sludge.</title>
        <authorList>
            <person name="Li Y."/>
        </authorList>
    </citation>
    <scope>NUCLEOTIDE SEQUENCE</scope>
    <source>
        <strain evidence="2">Tas13</strain>
    </source>
</reference>
<keyword evidence="3" id="KW-1185">Reference proteome</keyword>
<dbReference type="KEGG" id="spph:KFK14_15700"/>
<evidence type="ECO:0000313" key="2">
    <source>
        <dbReference type="EMBL" id="QUT04488.1"/>
    </source>
</evidence>
<protein>
    <submittedName>
        <fullName evidence="2">Pilus assembly protein CpaD</fullName>
    </submittedName>
</protein>
<evidence type="ECO:0000256" key="1">
    <source>
        <dbReference type="SAM" id="SignalP"/>
    </source>
</evidence>
<keyword evidence="1" id="KW-0732">Signal</keyword>